<dbReference type="PANTHER" id="PTHR30329">
    <property type="entry name" value="STATOR ELEMENT OF FLAGELLAR MOTOR COMPLEX"/>
    <property type="match status" value="1"/>
</dbReference>
<evidence type="ECO:0000313" key="7">
    <source>
        <dbReference type="Proteomes" id="UP000824142"/>
    </source>
</evidence>
<dbReference type="PROSITE" id="PS51123">
    <property type="entry name" value="OMPA_2"/>
    <property type="match status" value="1"/>
</dbReference>
<proteinExistence type="predicted"/>
<dbReference type="SUPFAM" id="SSF103088">
    <property type="entry name" value="OmpA-like"/>
    <property type="match status" value="1"/>
</dbReference>
<dbReference type="Proteomes" id="UP000824142">
    <property type="component" value="Unassembled WGS sequence"/>
</dbReference>
<dbReference type="GO" id="GO:0009279">
    <property type="term" value="C:cell outer membrane"/>
    <property type="evidence" value="ECO:0007669"/>
    <property type="project" value="UniProtKB-SubCell"/>
</dbReference>
<dbReference type="EMBL" id="DVNO01000031">
    <property type="protein sequence ID" value="HIU65701.1"/>
    <property type="molecule type" value="Genomic_DNA"/>
</dbReference>
<accession>A0A9D1MT27</accession>
<evidence type="ECO:0000256" key="1">
    <source>
        <dbReference type="ARBA" id="ARBA00004442"/>
    </source>
</evidence>
<dbReference type="InterPro" id="IPR050330">
    <property type="entry name" value="Bact_OuterMem_StrucFunc"/>
</dbReference>
<dbReference type="CDD" id="cd07185">
    <property type="entry name" value="OmpA_C-like"/>
    <property type="match status" value="1"/>
</dbReference>
<dbReference type="PANTHER" id="PTHR30329:SF21">
    <property type="entry name" value="LIPOPROTEIN YIAD-RELATED"/>
    <property type="match status" value="1"/>
</dbReference>
<dbReference type="PRINTS" id="PR01021">
    <property type="entry name" value="OMPADOMAIN"/>
</dbReference>
<evidence type="ECO:0000313" key="6">
    <source>
        <dbReference type="EMBL" id="HIU65701.1"/>
    </source>
</evidence>
<name>A0A9D1MT27_9PROT</name>
<evidence type="ECO:0000259" key="5">
    <source>
        <dbReference type="PROSITE" id="PS51123"/>
    </source>
</evidence>
<comment type="subcellular location">
    <subcellularLocation>
        <location evidence="1">Cell outer membrane</location>
    </subcellularLocation>
</comment>
<evidence type="ECO:0000256" key="4">
    <source>
        <dbReference type="PROSITE-ProRule" id="PRU00473"/>
    </source>
</evidence>
<keyword evidence="3" id="KW-0998">Cell outer membrane</keyword>
<keyword evidence="2 4" id="KW-0472">Membrane</keyword>
<feature type="domain" description="OmpA-like" evidence="5">
    <location>
        <begin position="17"/>
        <end position="133"/>
    </location>
</feature>
<sequence>MRKVLLFGMASILAACSGVPNNINDDKVFFAFDSAEISDDTRDSLESQALYMKTHPSQTIIMEGHCDERGSTEYNLALGALRAGNAAQVLISEDIEPERIKTISYGKEKPQYFGTGEEVWAKNRNTTTKVVEE</sequence>
<organism evidence="6 7">
    <name type="scientific">Candidatus Enterousia avicola</name>
    <dbReference type="NCBI Taxonomy" id="2840787"/>
    <lineage>
        <taxon>Bacteria</taxon>
        <taxon>Pseudomonadati</taxon>
        <taxon>Pseudomonadota</taxon>
        <taxon>Alphaproteobacteria</taxon>
        <taxon>Candidatus Enterousia</taxon>
    </lineage>
</organism>
<protein>
    <submittedName>
        <fullName evidence="6">OmpA family protein</fullName>
    </submittedName>
</protein>
<dbReference type="Gene3D" id="3.30.1330.60">
    <property type="entry name" value="OmpA-like domain"/>
    <property type="match status" value="1"/>
</dbReference>
<dbReference type="PROSITE" id="PS51257">
    <property type="entry name" value="PROKAR_LIPOPROTEIN"/>
    <property type="match status" value="1"/>
</dbReference>
<dbReference type="AlphaFoldDB" id="A0A9D1MT27"/>
<reference evidence="6" key="1">
    <citation type="submission" date="2020-10" db="EMBL/GenBank/DDBJ databases">
        <authorList>
            <person name="Gilroy R."/>
        </authorList>
    </citation>
    <scope>NUCLEOTIDE SEQUENCE</scope>
    <source>
        <strain evidence="6">CHK136-897</strain>
    </source>
</reference>
<comment type="caution">
    <text evidence="6">The sequence shown here is derived from an EMBL/GenBank/DDBJ whole genome shotgun (WGS) entry which is preliminary data.</text>
</comment>
<gene>
    <name evidence="6" type="ORF">IAC63_03630</name>
</gene>
<evidence type="ECO:0000256" key="2">
    <source>
        <dbReference type="ARBA" id="ARBA00023136"/>
    </source>
</evidence>
<evidence type="ECO:0000256" key="3">
    <source>
        <dbReference type="ARBA" id="ARBA00023237"/>
    </source>
</evidence>
<dbReference type="Pfam" id="PF00691">
    <property type="entry name" value="OmpA"/>
    <property type="match status" value="1"/>
</dbReference>
<reference evidence="6" key="2">
    <citation type="journal article" date="2021" name="PeerJ">
        <title>Extensive microbial diversity within the chicken gut microbiome revealed by metagenomics and culture.</title>
        <authorList>
            <person name="Gilroy R."/>
            <person name="Ravi A."/>
            <person name="Getino M."/>
            <person name="Pursley I."/>
            <person name="Horton D.L."/>
            <person name="Alikhan N.F."/>
            <person name="Baker D."/>
            <person name="Gharbi K."/>
            <person name="Hall N."/>
            <person name="Watson M."/>
            <person name="Adriaenssens E.M."/>
            <person name="Foster-Nyarko E."/>
            <person name="Jarju S."/>
            <person name="Secka A."/>
            <person name="Antonio M."/>
            <person name="Oren A."/>
            <person name="Chaudhuri R.R."/>
            <person name="La Ragione R."/>
            <person name="Hildebrand F."/>
            <person name="Pallen M.J."/>
        </authorList>
    </citation>
    <scope>NUCLEOTIDE SEQUENCE</scope>
    <source>
        <strain evidence="6">CHK136-897</strain>
    </source>
</reference>
<dbReference type="InterPro" id="IPR006664">
    <property type="entry name" value="OMP_bac"/>
</dbReference>
<dbReference type="InterPro" id="IPR006665">
    <property type="entry name" value="OmpA-like"/>
</dbReference>
<dbReference type="InterPro" id="IPR036737">
    <property type="entry name" value="OmpA-like_sf"/>
</dbReference>